<dbReference type="SUPFAM" id="SSF52141">
    <property type="entry name" value="Uracil-DNA glycosylase-like"/>
    <property type="match status" value="1"/>
</dbReference>
<comment type="caution">
    <text evidence="2">The sequence shown here is derived from an EMBL/GenBank/DDBJ whole genome shotgun (WGS) entry which is preliminary data.</text>
</comment>
<accession>N1MN74</accession>
<feature type="domain" description="Uracil-DNA glycosylase-like" evidence="1">
    <location>
        <begin position="28"/>
        <end position="186"/>
    </location>
</feature>
<dbReference type="InterPro" id="IPR047124">
    <property type="entry name" value="HI_0220.2"/>
</dbReference>
<evidence type="ECO:0000313" key="3">
    <source>
        <dbReference type="Proteomes" id="UP000013201"/>
    </source>
</evidence>
<evidence type="ECO:0000259" key="1">
    <source>
        <dbReference type="SMART" id="SM00986"/>
    </source>
</evidence>
<dbReference type="SMART" id="SM00987">
    <property type="entry name" value="UreE_C"/>
    <property type="match status" value="1"/>
</dbReference>
<dbReference type="Pfam" id="PF03167">
    <property type="entry name" value="UDG"/>
    <property type="match status" value="1"/>
</dbReference>
<sequence length="198" mass="22218">MSEPLTALLEAIRACRACSDLPHGPGPVVQAGYGARLRIIGQAPGRKVHESRVPWDDPSGVRLRDWLGLSIDEFYDPENVAIIPMGFCYPGKASSGDNPPRSECAPLWHQRLMALLPNVSLTILIGHYAQGCYLGRNRKGSLEETVRAWRDYLPGGWLPLPHPSPRNRPWFARNPWFEAELVPEVRSVVRSLCFQERT</sequence>
<reference evidence="2 3" key="1">
    <citation type="submission" date="2013-03" db="EMBL/GenBank/DDBJ databases">
        <authorList>
            <person name="Le V."/>
        </authorList>
    </citation>
    <scope>NUCLEOTIDE SEQUENCE [LARGE SCALE GENOMIC DNA]</scope>
    <source>
        <strain evidence="2 3">BiD32</strain>
    </source>
</reference>
<organism evidence="2 3">
    <name type="scientific">Sphingobium indicum BiD32</name>
    <dbReference type="NCBI Taxonomy" id="1301087"/>
    <lineage>
        <taxon>Bacteria</taxon>
        <taxon>Pseudomonadati</taxon>
        <taxon>Pseudomonadota</taxon>
        <taxon>Alphaproteobacteria</taxon>
        <taxon>Sphingomonadales</taxon>
        <taxon>Sphingomonadaceae</taxon>
        <taxon>Sphingobium</taxon>
    </lineage>
</organism>
<dbReference type="SMART" id="SM00986">
    <property type="entry name" value="UDG"/>
    <property type="match status" value="1"/>
</dbReference>
<dbReference type="AlphaFoldDB" id="N1MN74"/>
<dbReference type="InterPro" id="IPR036895">
    <property type="entry name" value="Uracil-DNA_glycosylase-like_sf"/>
</dbReference>
<dbReference type="RefSeq" id="WP_006952850.1">
    <property type="nucleotide sequence ID" value="NZ_CAVK010000061.1"/>
</dbReference>
<dbReference type="PANTHER" id="PTHR42160">
    <property type="entry name" value="URACIL-DNA GLYCOSYLASE SUPERFAMILY PROTEIN"/>
    <property type="match status" value="1"/>
</dbReference>
<evidence type="ECO:0000313" key="2">
    <source>
        <dbReference type="EMBL" id="CCW17057.1"/>
    </source>
</evidence>
<dbReference type="InterPro" id="IPR005122">
    <property type="entry name" value="Uracil-DNA_glycosylase-like"/>
</dbReference>
<gene>
    <name evidence="2" type="ORF">EBBID32_13960</name>
</gene>
<dbReference type="CDD" id="cd10033">
    <property type="entry name" value="UDG_like"/>
    <property type="match status" value="1"/>
</dbReference>
<dbReference type="PANTHER" id="PTHR42160:SF1">
    <property type="entry name" value="URACIL-DNA GLYCOSYLASE SUPERFAMILY PROTEIN"/>
    <property type="match status" value="1"/>
</dbReference>
<proteinExistence type="predicted"/>
<keyword evidence="3" id="KW-1185">Reference proteome</keyword>
<protein>
    <recommendedName>
        <fullName evidence="1">Uracil-DNA glycosylase-like domain-containing protein</fullName>
    </recommendedName>
</protein>
<dbReference type="Gene3D" id="3.40.470.10">
    <property type="entry name" value="Uracil-DNA glycosylase-like domain"/>
    <property type="match status" value="1"/>
</dbReference>
<reference evidence="3" key="2">
    <citation type="submission" date="2013-04" db="EMBL/GenBank/DDBJ databases">
        <title>Bisphenol A degrading Sphingobium sp. strain BiD32.</title>
        <authorList>
            <person name="Nielsen J.L."/>
            <person name="Zhou N.A."/>
            <person name="Kjeldal H."/>
        </authorList>
    </citation>
    <scope>NUCLEOTIDE SEQUENCE [LARGE SCALE GENOMIC DNA]</scope>
    <source>
        <strain evidence="3">BiD32</strain>
    </source>
</reference>
<name>N1MN74_9SPHN</name>
<dbReference type="EMBL" id="CAVK010000061">
    <property type="protein sequence ID" value="CCW17057.1"/>
    <property type="molecule type" value="Genomic_DNA"/>
</dbReference>
<dbReference type="Proteomes" id="UP000013201">
    <property type="component" value="Unassembled WGS sequence"/>
</dbReference>
<dbReference type="OrthoDB" id="9789139at2"/>